<organism evidence="3 4">
    <name type="scientific">Comamonas denitrificans</name>
    <dbReference type="NCBI Taxonomy" id="117506"/>
    <lineage>
        <taxon>Bacteria</taxon>
        <taxon>Pseudomonadati</taxon>
        <taxon>Pseudomonadota</taxon>
        <taxon>Betaproteobacteria</taxon>
        <taxon>Burkholderiales</taxon>
        <taxon>Comamonadaceae</taxon>
        <taxon>Comamonas</taxon>
    </lineage>
</organism>
<feature type="compositionally biased region" description="Basic and acidic residues" evidence="1">
    <location>
        <begin position="71"/>
        <end position="89"/>
    </location>
</feature>
<keyword evidence="4" id="KW-1185">Reference proteome</keyword>
<dbReference type="RefSeq" id="WP_207574034.1">
    <property type="nucleotide sequence ID" value="NZ_JAFNME010000002.1"/>
</dbReference>
<evidence type="ECO:0000313" key="4">
    <source>
        <dbReference type="Proteomes" id="UP000664731"/>
    </source>
</evidence>
<comment type="caution">
    <text evidence="3">The sequence shown here is derived from an EMBL/GenBank/DDBJ whole genome shotgun (WGS) entry which is preliminary data.</text>
</comment>
<sequence>MRHYFSGGIAAGLVLVCASGWAQSSAVYSCVDDRGRRLVSDRPIPECLDREQRVLGPSGVERQPHPPVLTKSEREQAAREREHQQRERERIAEQRRLNQALLLRYPDRDAHEAARLQQAQQLDEVQAMARARLASLDELYLQAQKDLAAQGSNPTPEAQRAVKAAQMAVAAQKQSIETNELNRQRTMLRFDDEGRRLEKLWAGEQP</sequence>
<accession>A0A939GY95</accession>
<feature type="signal peptide" evidence="2">
    <location>
        <begin position="1"/>
        <end position="22"/>
    </location>
</feature>
<evidence type="ECO:0000256" key="2">
    <source>
        <dbReference type="SAM" id="SignalP"/>
    </source>
</evidence>
<dbReference type="EMBL" id="JAFNME010000002">
    <property type="protein sequence ID" value="MBO1248485.1"/>
    <property type="molecule type" value="Genomic_DNA"/>
</dbReference>
<reference evidence="3" key="1">
    <citation type="submission" date="2021-03" db="EMBL/GenBank/DDBJ databases">
        <title>Comamonas denitrificans.</title>
        <authorList>
            <person name="Finster K."/>
        </authorList>
    </citation>
    <scope>NUCLEOTIDE SEQUENCE</scope>
    <source>
        <strain evidence="3">MM2021_4</strain>
    </source>
</reference>
<feature type="region of interest" description="Disordered" evidence="1">
    <location>
        <begin position="50"/>
        <end position="89"/>
    </location>
</feature>
<keyword evidence="2" id="KW-0732">Signal</keyword>
<evidence type="ECO:0000313" key="3">
    <source>
        <dbReference type="EMBL" id="MBO1248485.1"/>
    </source>
</evidence>
<dbReference type="Proteomes" id="UP000664731">
    <property type="component" value="Unassembled WGS sequence"/>
</dbReference>
<feature type="chain" id="PRO_5037428606" evidence="2">
    <location>
        <begin position="23"/>
        <end position="206"/>
    </location>
</feature>
<name>A0A939GY95_9BURK</name>
<proteinExistence type="predicted"/>
<dbReference type="AlphaFoldDB" id="A0A939GY95"/>
<protein>
    <submittedName>
        <fullName evidence="3">DUF4124 domain-containing protein</fullName>
    </submittedName>
</protein>
<evidence type="ECO:0000256" key="1">
    <source>
        <dbReference type="SAM" id="MobiDB-lite"/>
    </source>
</evidence>
<dbReference type="PROSITE" id="PS51257">
    <property type="entry name" value="PROKAR_LIPOPROTEIN"/>
    <property type="match status" value="1"/>
</dbReference>
<gene>
    <name evidence="3" type="ORF">J1777_01350</name>
</gene>